<dbReference type="PANTHER" id="PTHR10302">
    <property type="entry name" value="SINGLE-STRANDED DNA-BINDING PROTEIN"/>
    <property type="match status" value="1"/>
</dbReference>
<organism evidence="5 6">
    <name type="scientific">Candidatus Thermofonsia Clade 3 bacterium</name>
    <dbReference type="NCBI Taxonomy" id="2364212"/>
    <lineage>
        <taxon>Bacteria</taxon>
        <taxon>Bacillati</taxon>
        <taxon>Chloroflexota</taxon>
        <taxon>Candidatus Thermofontia</taxon>
        <taxon>Candidatus Thermofonsia Clade 3</taxon>
    </lineage>
</organism>
<dbReference type="Pfam" id="PF00436">
    <property type="entry name" value="SSB"/>
    <property type="match status" value="1"/>
</dbReference>
<dbReference type="SUPFAM" id="SSF50249">
    <property type="entry name" value="Nucleic acid-binding proteins"/>
    <property type="match status" value="1"/>
</dbReference>
<evidence type="ECO:0000256" key="1">
    <source>
        <dbReference type="ARBA" id="ARBA00023125"/>
    </source>
</evidence>
<name>A0A2M8QBQ7_9CHLR</name>
<evidence type="ECO:0000256" key="2">
    <source>
        <dbReference type="HAMAP-Rule" id="MF_00984"/>
    </source>
</evidence>
<dbReference type="HAMAP" id="MF_00984">
    <property type="entry name" value="SSB"/>
    <property type="match status" value="1"/>
</dbReference>
<reference evidence="5 6" key="1">
    <citation type="submission" date="2017-11" db="EMBL/GenBank/DDBJ databases">
        <title>Evolution of Phototrophy in the Chloroflexi Phylum Driven by Horizontal Gene Transfer.</title>
        <authorList>
            <person name="Ward L.M."/>
            <person name="Hemp J."/>
            <person name="Shih P.M."/>
            <person name="Mcglynn S.E."/>
            <person name="Fischer W."/>
        </authorList>
    </citation>
    <scope>NUCLEOTIDE SEQUENCE [LARGE SCALE GENOMIC DNA]</scope>
    <source>
        <strain evidence="5">JP3_7</strain>
    </source>
</reference>
<feature type="compositionally biased region" description="Low complexity" evidence="4">
    <location>
        <begin position="119"/>
        <end position="130"/>
    </location>
</feature>
<gene>
    <name evidence="5" type="ORF">CUN48_09740</name>
</gene>
<dbReference type="AlphaFoldDB" id="A0A2M8QBQ7"/>
<feature type="region of interest" description="Disordered" evidence="4">
    <location>
        <begin position="110"/>
        <end position="130"/>
    </location>
</feature>
<dbReference type="CDD" id="cd04496">
    <property type="entry name" value="SSB_OBF"/>
    <property type="match status" value="1"/>
</dbReference>
<comment type="caution">
    <text evidence="2">Lacks conserved residue(s) required for the propagation of feature annotation.</text>
</comment>
<dbReference type="PIRSF" id="PIRSF002070">
    <property type="entry name" value="SSB"/>
    <property type="match status" value="1"/>
</dbReference>
<dbReference type="InterPro" id="IPR000424">
    <property type="entry name" value="Primosome_PriB/ssb"/>
</dbReference>
<evidence type="ECO:0000256" key="4">
    <source>
        <dbReference type="SAM" id="MobiDB-lite"/>
    </source>
</evidence>
<comment type="subunit">
    <text evidence="2">Homotetramer.</text>
</comment>
<evidence type="ECO:0000313" key="5">
    <source>
        <dbReference type="EMBL" id="PJF47224.1"/>
    </source>
</evidence>
<dbReference type="Proteomes" id="UP000230790">
    <property type="component" value="Unassembled WGS sequence"/>
</dbReference>
<evidence type="ECO:0000313" key="6">
    <source>
        <dbReference type="Proteomes" id="UP000230790"/>
    </source>
</evidence>
<dbReference type="GO" id="GO:0003697">
    <property type="term" value="F:single-stranded DNA binding"/>
    <property type="evidence" value="ECO:0007669"/>
    <property type="project" value="UniProtKB-UniRule"/>
</dbReference>
<dbReference type="EMBL" id="PGTN01000060">
    <property type="protein sequence ID" value="PJF47224.1"/>
    <property type="molecule type" value="Genomic_DNA"/>
</dbReference>
<dbReference type="InterPro" id="IPR011344">
    <property type="entry name" value="ssDNA-bd"/>
</dbReference>
<dbReference type="NCBIfam" id="TIGR00621">
    <property type="entry name" value="ssb"/>
    <property type="match status" value="1"/>
</dbReference>
<dbReference type="PANTHER" id="PTHR10302:SF27">
    <property type="entry name" value="SINGLE-STRANDED DNA-BINDING PROTEIN"/>
    <property type="match status" value="1"/>
</dbReference>
<evidence type="ECO:0000256" key="3">
    <source>
        <dbReference type="PIRNR" id="PIRNR002070"/>
    </source>
</evidence>
<dbReference type="InterPro" id="IPR012340">
    <property type="entry name" value="NA-bd_OB-fold"/>
</dbReference>
<protein>
    <recommendedName>
        <fullName evidence="2 3">Single-stranded DNA-binding protein</fullName>
        <shortName evidence="2">SSB</shortName>
    </recommendedName>
</protein>
<comment type="caution">
    <text evidence="5">The sequence shown here is derived from an EMBL/GenBank/DDBJ whole genome shotgun (WGS) entry which is preliminary data.</text>
</comment>
<dbReference type="GO" id="GO:0006260">
    <property type="term" value="P:DNA replication"/>
    <property type="evidence" value="ECO:0007669"/>
    <property type="project" value="InterPro"/>
</dbReference>
<keyword evidence="1 2" id="KW-0238">DNA-binding</keyword>
<dbReference type="Gene3D" id="2.40.50.140">
    <property type="entry name" value="Nucleic acid-binding proteins"/>
    <property type="match status" value="1"/>
</dbReference>
<sequence>MRGLNKVMIIGHLGRDPEIRYTPSGKAVTSFAVETRRDWMTPDGQRHEEIEWFNVIAWGSLAEICKQHLSRGQQVYIEGRLQTRGWEDSEGKRHYRTEIVANEMIVLGERRPHHEHTPAPEAADEAPLAF</sequence>
<proteinExistence type="inferred from homology"/>
<accession>A0A2M8QBQ7</accession>
<dbReference type="GO" id="GO:0009295">
    <property type="term" value="C:nucleoid"/>
    <property type="evidence" value="ECO:0007669"/>
    <property type="project" value="TreeGrafter"/>
</dbReference>
<dbReference type="PROSITE" id="PS50935">
    <property type="entry name" value="SSB"/>
    <property type="match status" value="1"/>
</dbReference>